<dbReference type="GO" id="GO:0015074">
    <property type="term" value="P:DNA integration"/>
    <property type="evidence" value="ECO:0007669"/>
    <property type="project" value="InterPro"/>
</dbReference>
<protein>
    <recommendedName>
        <fullName evidence="3">Reverse transcriptase domain-containing protein</fullName>
    </recommendedName>
</protein>
<dbReference type="PANTHER" id="PTHR33050:SF7">
    <property type="entry name" value="RIBONUCLEASE H"/>
    <property type="match status" value="1"/>
</dbReference>
<evidence type="ECO:0000256" key="1">
    <source>
        <dbReference type="ARBA" id="ARBA00023172"/>
    </source>
</evidence>
<feature type="domain" description="Reverse transcriptase" evidence="3">
    <location>
        <begin position="279"/>
        <end position="461"/>
    </location>
</feature>
<dbReference type="InterPro" id="IPR043128">
    <property type="entry name" value="Rev_trsase/Diguanyl_cyclase"/>
</dbReference>
<dbReference type="Gene3D" id="1.10.443.10">
    <property type="entry name" value="Intergrase catalytic core"/>
    <property type="match status" value="1"/>
</dbReference>
<evidence type="ECO:0000256" key="2">
    <source>
        <dbReference type="SAM" id="MobiDB-lite"/>
    </source>
</evidence>
<dbReference type="InterPro" id="IPR036397">
    <property type="entry name" value="RNaseH_sf"/>
</dbReference>
<dbReference type="InterPro" id="IPR043502">
    <property type="entry name" value="DNA/RNA_pol_sf"/>
</dbReference>
<gene>
    <name evidence="4" type="ORF">INT48_008099</name>
</gene>
<keyword evidence="5" id="KW-1185">Reference proteome</keyword>
<feature type="region of interest" description="Disordered" evidence="2">
    <location>
        <begin position="71"/>
        <end position="143"/>
    </location>
</feature>
<dbReference type="SUPFAM" id="SSF56349">
    <property type="entry name" value="DNA breaking-rejoining enzymes"/>
    <property type="match status" value="1"/>
</dbReference>
<dbReference type="Gene3D" id="3.10.10.10">
    <property type="entry name" value="HIV Type 1 Reverse Transcriptase, subunit A, domain 1"/>
    <property type="match status" value="1"/>
</dbReference>
<dbReference type="GO" id="GO:0003677">
    <property type="term" value="F:DNA binding"/>
    <property type="evidence" value="ECO:0007669"/>
    <property type="project" value="InterPro"/>
</dbReference>
<dbReference type="Pfam" id="PF00078">
    <property type="entry name" value="RVT_1"/>
    <property type="match status" value="1"/>
</dbReference>
<reference evidence="4" key="1">
    <citation type="submission" date="2021-01" db="EMBL/GenBank/DDBJ databases">
        <title>Metabolic potential, ecology and presence of endohyphal bacteria is reflected in genomic diversity of Mucoromycotina.</title>
        <authorList>
            <person name="Muszewska A."/>
            <person name="Okrasinska A."/>
            <person name="Steczkiewicz K."/>
            <person name="Drgas O."/>
            <person name="Orlowska M."/>
            <person name="Perlinska-Lenart U."/>
            <person name="Aleksandrzak-Piekarczyk T."/>
            <person name="Szatraj K."/>
            <person name="Zielenkiewicz U."/>
            <person name="Pilsyk S."/>
            <person name="Malc E."/>
            <person name="Mieczkowski P."/>
            <person name="Kruszewska J.S."/>
            <person name="Biernat P."/>
            <person name="Pawlowska J."/>
        </authorList>
    </citation>
    <scope>NUCLEOTIDE SEQUENCE</scope>
    <source>
        <strain evidence="4">WA0000018081</strain>
    </source>
</reference>
<dbReference type="InterPro" id="IPR013762">
    <property type="entry name" value="Integrase-like_cat_sf"/>
</dbReference>
<feature type="compositionally biased region" description="Polar residues" evidence="2">
    <location>
        <begin position="87"/>
        <end position="101"/>
    </location>
</feature>
<dbReference type="AlphaFoldDB" id="A0A8H7SHE7"/>
<organism evidence="4 5">
    <name type="scientific">Thamnidium elegans</name>
    <dbReference type="NCBI Taxonomy" id="101142"/>
    <lineage>
        <taxon>Eukaryota</taxon>
        <taxon>Fungi</taxon>
        <taxon>Fungi incertae sedis</taxon>
        <taxon>Mucoromycota</taxon>
        <taxon>Mucoromycotina</taxon>
        <taxon>Mucoromycetes</taxon>
        <taxon>Mucorales</taxon>
        <taxon>Mucorineae</taxon>
        <taxon>Mucoraceae</taxon>
        <taxon>Thamnidium</taxon>
    </lineage>
</organism>
<comment type="caution">
    <text evidence="4">The sequence shown here is derived from an EMBL/GenBank/DDBJ whole genome shotgun (WGS) entry which is preliminary data.</text>
</comment>
<dbReference type="InterPro" id="IPR052055">
    <property type="entry name" value="Hepadnavirus_pol/RT"/>
</dbReference>
<dbReference type="Gene3D" id="3.30.70.270">
    <property type="match status" value="1"/>
</dbReference>
<evidence type="ECO:0000313" key="4">
    <source>
        <dbReference type="EMBL" id="KAG2228483.1"/>
    </source>
</evidence>
<dbReference type="Gene3D" id="3.30.420.10">
    <property type="entry name" value="Ribonuclease H-like superfamily/Ribonuclease H"/>
    <property type="match status" value="1"/>
</dbReference>
<feature type="region of interest" description="Disordered" evidence="2">
    <location>
        <begin position="183"/>
        <end position="204"/>
    </location>
</feature>
<evidence type="ECO:0000259" key="3">
    <source>
        <dbReference type="PROSITE" id="PS50878"/>
    </source>
</evidence>
<keyword evidence="1" id="KW-0233">DNA recombination</keyword>
<dbReference type="InterPro" id="IPR000477">
    <property type="entry name" value="RT_dom"/>
</dbReference>
<dbReference type="PANTHER" id="PTHR33050">
    <property type="entry name" value="REVERSE TRANSCRIPTASE DOMAIN-CONTAINING PROTEIN"/>
    <property type="match status" value="1"/>
</dbReference>
<dbReference type="GO" id="GO:0006310">
    <property type="term" value="P:DNA recombination"/>
    <property type="evidence" value="ECO:0007669"/>
    <property type="project" value="UniProtKB-KW"/>
</dbReference>
<dbReference type="PROSITE" id="PS50878">
    <property type="entry name" value="RT_POL"/>
    <property type="match status" value="1"/>
</dbReference>
<name>A0A8H7SHE7_9FUNG</name>
<feature type="non-terminal residue" evidence="4">
    <location>
        <position position="1151"/>
    </location>
</feature>
<evidence type="ECO:0000313" key="5">
    <source>
        <dbReference type="Proteomes" id="UP000613177"/>
    </source>
</evidence>
<dbReference type="CDD" id="cd09275">
    <property type="entry name" value="RNase_HI_RT_DIRS1"/>
    <property type="match status" value="1"/>
</dbReference>
<sequence>QDNPNLERYCSMLHDIRRLMLHTGSTATQMRNNIALRAVDPSFSLKTNETNYTLPLEEFQTTLVQQTAAKKATREAMTNRHRRFTTSRHGPSSSSFSNVSDRQFFRSGPPSEQGGYNKNSNNSNYNINQYSNNSNSSNSRNNSNINNTGFDVLYRNNNEDEEGYIVCIYHWAQCPQRQQQFSAKQQQNYHQSFPSIDTPISLRSTDPVGNRLSKYHSNWTEISINSFVNSTIQHGYHIPFHTPPPVTTTPTPIIPFSDEQSHLIDQAIQDLLQKEAIEKVSPQQSQLVPGFYSSMFVIPKKNGGVRPVFNLKKLNQYLDAPHFKMETIREVSLMVNPNDYLVSIDLSDAFLHVGLHPDSRRFLRLKWKNQVYQYCTTAFGLSSSPFVFTKVCRPILEHFRSQGYKISAYLDDWILAASSKELAMQQVQQVVDLLQHLGWIVNGKKSVLNPTQQLEHLGYILNTQTMTASLPLKKLRDIRRSIKQVLDKPHRQSPRVIHSLTMRIQAATFAIFPARLYTRHLLYYKNQMVKNDRDWDLPRPLDKASLDELNWWYLNLQKWNGRSLLPTTPTQTIFVDASNTGWGCSWKTYRAHGYWTTQEAAQSINWRELKAAHLALTTFQVPQNSTILIRTDNTTSLSYINKQGGTRSLPLMELATEVWNWCLANNIHIQAQHIRGIHNNIADMESRRTFFKNQWQLKPKAFQTINHLWGPHSIDLFADRTTKLLPKYVSWMPDPGAIHTDAFTIPWNIWTRPFANPPYLTNNNSCTPLAQCNLVSLTSTPSVMFSPIIDSPGNPDDFSENSSSLTTSELDTLRMEIIRAKLVNANLNEQANQDILDHKFAPTITNKMYRKNQLRFIDWAYKNQVSFTDFSGADMVNFLASMRQEHTLQVSTLKTLRAAATHLHTDSSSISTNDLVNNYLDSIIKQAPPVSIHREPVDMTPSLAYARTILSCSTTSLKPLQQKLAFLLSMAAFLRPSDLARIPFSSCNIRPEGSLTFQVVAPKETRKKRRIIKSFTVHPHNTDIELCPVRCFKALRDHSSLASRSDDSHLFVKSHIPSQPLSSSTLSTWLHREFISLSTSESRVTMRSLASSRALDKGVSIDNIVSLGNWASSSTFQDHYRRNQMATVDFTSTVLSGSFEDKFFDASDTLD</sequence>
<dbReference type="EMBL" id="JAEPRE010000443">
    <property type="protein sequence ID" value="KAG2228483.1"/>
    <property type="molecule type" value="Genomic_DNA"/>
</dbReference>
<dbReference type="CDD" id="cd03714">
    <property type="entry name" value="RT_DIRS1"/>
    <property type="match status" value="1"/>
</dbReference>
<proteinExistence type="predicted"/>
<accession>A0A8H7SHE7</accession>
<dbReference type="Proteomes" id="UP000613177">
    <property type="component" value="Unassembled WGS sequence"/>
</dbReference>
<dbReference type="SUPFAM" id="SSF56672">
    <property type="entry name" value="DNA/RNA polymerases"/>
    <property type="match status" value="1"/>
</dbReference>
<feature type="compositionally biased region" description="Low complexity" evidence="2">
    <location>
        <begin position="117"/>
        <end position="143"/>
    </location>
</feature>
<dbReference type="InterPro" id="IPR011010">
    <property type="entry name" value="DNA_brk_join_enz"/>
</dbReference>